<dbReference type="InParanoid" id="F0YJL5"/>
<evidence type="ECO:0000256" key="1">
    <source>
        <dbReference type="ARBA" id="ARBA00005361"/>
    </source>
</evidence>
<dbReference type="FunFam" id="3.30.1140.40:FF:000003">
    <property type="entry name" value="tctex1 domain-containing protein 2"/>
    <property type="match status" value="1"/>
</dbReference>
<evidence type="ECO:0008006" key="4">
    <source>
        <dbReference type="Google" id="ProtNLM"/>
    </source>
</evidence>
<protein>
    <recommendedName>
        <fullName evidence="4">Dynein light chain</fullName>
    </recommendedName>
</protein>
<accession>F0YJL5</accession>
<reference evidence="2 3" key="1">
    <citation type="journal article" date="2011" name="Proc. Natl. Acad. Sci. U.S.A.">
        <title>Niche of harmful alga Aureococcus anophagefferens revealed through ecogenomics.</title>
        <authorList>
            <person name="Gobler C.J."/>
            <person name="Berry D.L."/>
            <person name="Dyhrman S.T."/>
            <person name="Wilhelm S.W."/>
            <person name="Salamov A."/>
            <person name="Lobanov A.V."/>
            <person name="Zhang Y."/>
            <person name="Collier J.L."/>
            <person name="Wurch L.L."/>
            <person name="Kustka A.B."/>
            <person name="Dill B.D."/>
            <person name="Shah M."/>
            <person name="VerBerkmoes N.C."/>
            <person name="Kuo A."/>
            <person name="Terry A."/>
            <person name="Pangilinan J."/>
            <person name="Lindquist E.A."/>
            <person name="Lucas S."/>
            <person name="Paulsen I.T."/>
            <person name="Hattenrath-Lehmann T.K."/>
            <person name="Talmage S.C."/>
            <person name="Walker E.A."/>
            <person name="Koch F."/>
            <person name="Burson A.M."/>
            <person name="Marcoval M.A."/>
            <person name="Tang Y.Z."/>
            <person name="Lecleir G.R."/>
            <person name="Coyne K.J."/>
            <person name="Berg G.M."/>
            <person name="Bertrand E.M."/>
            <person name="Saito M.A."/>
            <person name="Gladyshev V.N."/>
            <person name="Grigoriev I.V."/>
        </authorList>
    </citation>
    <scope>NUCLEOTIDE SEQUENCE [LARGE SCALE GENOMIC DNA]</scope>
    <source>
        <strain evidence="3">CCMP 1984</strain>
    </source>
</reference>
<dbReference type="OMA" id="YVIRPNF"/>
<dbReference type="Proteomes" id="UP000002729">
    <property type="component" value="Unassembled WGS sequence"/>
</dbReference>
<evidence type="ECO:0000313" key="3">
    <source>
        <dbReference type="Proteomes" id="UP000002729"/>
    </source>
</evidence>
<dbReference type="InterPro" id="IPR005334">
    <property type="entry name" value="Tctex-1-like"/>
</dbReference>
<dbReference type="CDD" id="cd21459">
    <property type="entry name" value="DLC-like_TCTEX1D2"/>
    <property type="match status" value="1"/>
</dbReference>
<keyword evidence="3" id="KW-1185">Reference proteome</keyword>
<evidence type="ECO:0000313" key="2">
    <source>
        <dbReference type="EMBL" id="EGB04673.1"/>
    </source>
</evidence>
<comment type="similarity">
    <text evidence="1">Belongs to the dynein light chain Tctex-type family.</text>
</comment>
<dbReference type="Pfam" id="PF03645">
    <property type="entry name" value="Tctex-1"/>
    <property type="match status" value="1"/>
</dbReference>
<dbReference type="Gene3D" id="3.30.1140.40">
    <property type="entry name" value="Tctex-1"/>
    <property type="match status" value="1"/>
</dbReference>
<dbReference type="GO" id="GO:0005868">
    <property type="term" value="C:cytoplasmic dynein complex"/>
    <property type="evidence" value="ECO:0007669"/>
    <property type="project" value="TreeGrafter"/>
</dbReference>
<proteinExistence type="inferred from homology"/>
<dbReference type="EMBL" id="GL833148">
    <property type="protein sequence ID" value="EGB04673.1"/>
    <property type="molecule type" value="Genomic_DNA"/>
</dbReference>
<dbReference type="OrthoDB" id="10260741at2759"/>
<dbReference type="FunCoup" id="F0YJL5">
    <property type="interactions" value="1"/>
</dbReference>
<dbReference type="GO" id="GO:0045505">
    <property type="term" value="F:dynein intermediate chain binding"/>
    <property type="evidence" value="ECO:0007669"/>
    <property type="project" value="TreeGrafter"/>
</dbReference>
<name>F0YJL5_AURAN</name>
<dbReference type="KEGG" id="aaf:AURANDRAFT_32194"/>
<organism evidence="3">
    <name type="scientific">Aureococcus anophagefferens</name>
    <name type="common">Harmful bloom alga</name>
    <dbReference type="NCBI Taxonomy" id="44056"/>
    <lineage>
        <taxon>Eukaryota</taxon>
        <taxon>Sar</taxon>
        <taxon>Stramenopiles</taxon>
        <taxon>Ochrophyta</taxon>
        <taxon>Pelagophyceae</taxon>
        <taxon>Pelagomonadales</taxon>
        <taxon>Pelagomonadaceae</taxon>
        <taxon>Aureococcus</taxon>
    </lineage>
</organism>
<dbReference type="eggNOG" id="KOG4108">
    <property type="taxonomic scope" value="Eukaryota"/>
</dbReference>
<dbReference type="RefSeq" id="XP_009040587.1">
    <property type="nucleotide sequence ID" value="XM_009042339.1"/>
</dbReference>
<dbReference type="PANTHER" id="PTHR21255">
    <property type="entry name" value="T-COMPLEX-ASSOCIATED-TESTIS-EXPRESSED 1/ DYNEIN LIGHT CHAIN"/>
    <property type="match status" value="1"/>
</dbReference>
<sequence>MVANPQHDVLSQLRPAYGMRASPTKMKELIKEVLKESLSGQTYQGDQVQQQTKLIADTVKDKLKGELLPRYKFMVQVVIGEQRGEGVRMGCRTFWDRDTDTYASETFTNDSIFCIVVAYAVYLC</sequence>
<dbReference type="GeneID" id="20221101"/>
<dbReference type="GO" id="GO:0005737">
    <property type="term" value="C:cytoplasm"/>
    <property type="evidence" value="ECO:0007669"/>
    <property type="project" value="TreeGrafter"/>
</dbReference>
<dbReference type="AlphaFoldDB" id="F0YJL5"/>
<dbReference type="PANTHER" id="PTHR21255:SF7">
    <property type="entry name" value="DYNEIN LIGHT CHAIN TCTEX-TYPE PROTEIN 2B"/>
    <property type="match status" value="1"/>
</dbReference>
<dbReference type="InterPro" id="IPR038586">
    <property type="entry name" value="Tctex-1-like_sf"/>
</dbReference>
<dbReference type="GO" id="GO:0007018">
    <property type="term" value="P:microtubule-based movement"/>
    <property type="evidence" value="ECO:0007669"/>
    <property type="project" value="TreeGrafter"/>
</dbReference>
<gene>
    <name evidence="2" type="ORF">AURANDRAFT_32194</name>
</gene>